<sequence length="67" mass="7768">AGFSSKVKELNVLILMKPRCSQSGFSTSKHTIKERDCRIYYHLYFCTLKMKRFCGIRGKIKSSPCVF</sequence>
<protein>
    <submittedName>
        <fullName evidence="1">Uncharacterized protein</fullName>
    </submittedName>
</protein>
<dbReference type="AlphaFoldDB" id="A0A8D1FJ74"/>
<dbReference type="Proteomes" id="UP000694722">
    <property type="component" value="Unplaced"/>
</dbReference>
<dbReference type="Proteomes" id="UP000694723">
    <property type="component" value="Unplaced"/>
</dbReference>
<evidence type="ECO:0000313" key="2">
    <source>
        <dbReference type="Proteomes" id="UP000694722"/>
    </source>
</evidence>
<dbReference type="Ensembl" id="ENSSSCT00040088215.1">
    <property type="protein sequence ID" value="ENSSSCP00040038778.1"/>
    <property type="gene ID" value="ENSSSCG00040064511.1"/>
</dbReference>
<proteinExistence type="predicted"/>
<dbReference type="Ensembl" id="ENSSSCT00060062351.1">
    <property type="protein sequence ID" value="ENSSSCP00060026707.1"/>
    <property type="gene ID" value="ENSSSCG00060045933.1"/>
</dbReference>
<reference evidence="1" key="1">
    <citation type="submission" date="2025-05" db="UniProtKB">
        <authorList>
            <consortium name="Ensembl"/>
        </authorList>
    </citation>
    <scope>IDENTIFICATION</scope>
</reference>
<name>A0A8D1FJ74_PIG</name>
<organism evidence="1 2">
    <name type="scientific">Sus scrofa</name>
    <name type="common">Pig</name>
    <dbReference type="NCBI Taxonomy" id="9823"/>
    <lineage>
        <taxon>Eukaryota</taxon>
        <taxon>Metazoa</taxon>
        <taxon>Chordata</taxon>
        <taxon>Craniata</taxon>
        <taxon>Vertebrata</taxon>
        <taxon>Euteleostomi</taxon>
        <taxon>Mammalia</taxon>
        <taxon>Eutheria</taxon>
        <taxon>Laurasiatheria</taxon>
        <taxon>Artiodactyla</taxon>
        <taxon>Suina</taxon>
        <taxon>Suidae</taxon>
        <taxon>Sus</taxon>
    </lineage>
</organism>
<evidence type="ECO:0000313" key="1">
    <source>
        <dbReference type="Ensembl" id="ENSSSCP00040038778.1"/>
    </source>
</evidence>
<accession>A0A8D1FJ74</accession>